<evidence type="ECO:0000313" key="2">
    <source>
        <dbReference type="Proteomes" id="UP001375539"/>
    </source>
</evidence>
<keyword evidence="2" id="KW-1185">Reference proteome</keyword>
<dbReference type="Proteomes" id="UP001375539">
    <property type="component" value="Unassembled WGS sequence"/>
</dbReference>
<name>A0ACC6QT01_9ACTN</name>
<dbReference type="EMBL" id="JBBKAI010000002">
    <property type="protein sequence ID" value="MEJ8661534.1"/>
    <property type="molecule type" value="Genomic_DNA"/>
</dbReference>
<proteinExistence type="predicted"/>
<comment type="caution">
    <text evidence="1">The sequence shown here is derived from an EMBL/GenBank/DDBJ whole genome shotgun (WGS) entry which is preliminary data.</text>
</comment>
<protein>
    <submittedName>
        <fullName evidence="1">Uncharacterized protein</fullName>
    </submittedName>
</protein>
<gene>
    <name evidence="1" type="ORF">WKI58_34350</name>
</gene>
<sequence>MPDDRHRLEAALDLLRAEVAIGRPASTELTARTVWPTFVRFGQQRFDTAPTPDSDGLLFQYGTYSFGGPPMFTVDLTRQFAVVDDHGEHDHYVQVHCELRYEPDPAPDDLGSFHSWFFYDTDESLDQWFDAVGAHLQPLLDRRPSEIKLYEEKV</sequence>
<evidence type="ECO:0000313" key="1">
    <source>
        <dbReference type="EMBL" id="MEJ8661534.1"/>
    </source>
</evidence>
<organism evidence="1 2">
    <name type="scientific">Streptomyces pratisoli</name>
    <dbReference type="NCBI Taxonomy" id="3139917"/>
    <lineage>
        <taxon>Bacteria</taxon>
        <taxon>Bacillati</taxon>
        <taxon>Actinomycetota</taxon>
        <taxon>Actinomycetes</taxon>
        <taxon>Kitasatosporales</taxon>
        <taxon>Streptomycetaceae</taxon>
        <taxon>Streptomyces</taxon>
    </lineage>
</organism>
<accession>A0ACC6QT01</accession>
<reference evidence="1" key="1">
    <citation type="submission" date="2024-03" db="EMBL/GenBank/DDBJ databases">
        <title>Novel Streptomyces species of biotechnological and ecological value are a feature of Machair soil.</title>
        <authorList>
            <person name="Prole J.R."/>
            <person name="Goodfellow M."/>
            <person name="Allenby N."/>
            <person name="Ward A.C."/>
        </authorList>
    </citation>
    <scope>NUCLEOTIDE SEQUENCE</scope>
    <source>
        <strain evidence="1">MS1.AVA.4</strain>
    </source>
</reference>